<dbReference type="GeneID" id="18929921"/>
<evidence type="ECO:0000256" key="3">
    <source>
        <dbReference type="ARBA" id="ARBA00022777"/>
    </source>
</evidence>
<keyword evidence="7" id="KW-1185">Reference proteome</keyword>
<feature type="compositionally biased region" description="Polar residues" evidence="4">
    <location>
        <begin position="366"/>
        <end position="394"/>
    </location>
</feature>
<evidence type="ECO:0000313" key="6">
    <source>
        <dbReference type="EMBL" id="EGG07686.1"/>
    </source>
</evidence>
<evidence type="ECO:0000313" key="7">
    <source>
        <dbReference type="Proteomes" id="UP000001072"/>
    </source>
</evidence>
<feature type="domain" description="Alpha-type protein kinase" evidence="5">
    <location>
        <begin position="679"/>
        <end position="909"/>
    </location>
</feature>
<dbReference type="EMBL" id="GL883103">
    <property type="protein sequence ID" value="EGG07686.1"/>
    <property type="molecule type" value="Genomic_DNA"/>
</dbReference>
<feature type="region of interest" description="Disordered" evidence="4">
    <location>
        <begin position="448"/>
        <end position="486"/>
    </location>
</feature>
<proteinExistence type="predicted"/>
<dbReference type="SUPFAM" id="SSF56112">
    <property type="entry name" value="Protein kinase-like (PK-like)"/>
    <property type="match status" value="1"/>
</dbReference>
<reference evidence="7" key="1">
    <citation type="journal article" date="2011" name="Proc. Natl. Acad. Sci. U.S.A.">
        <title>Obligate biotrophy features unraveled by the genomic analysis of rust fungi.</title>
        <authorList>
            <person name="Duplessis S."/>
            <person name="Cuomo C.A."/>
            <person name="Lin Y.-C."/>
            <person name="Aerts A."/>
            <person name="Tisserant E."/>
            <person name="Veneault-Fourrey C."/>
            <person name="Joly D.L."/>
            <person name="Hacquard S."/>
            <person name="Amselem J."/>
            <person name="Cantarel B.L."/>
            <person name="Chiu R."/>
            <person name="Coutinho P.M."/>
            <person name="Feau N."/>
            <person name="Field M."/>
            <person name="Frey P."/>
            <person name="Gelhaye E."/>
            <person name="Goldberg J."/>
            <person name="Grabherr M.G."/>
            <person name="Kodira C.D."/>
            <person name="Kohler A."/>
            <person name="Kuees U."/>
            <person name="Lindquist E.A."/>
            <person name="Lucas S.M."/>
            <person name="Mago R."/>
            <person name="Mauceli E."/>
            <person name="Morin E."/>
            <person name="Murat C."/>
            <person name="Pangilinan J.L."/>
            <person name="Park R."/>
            <person name="Pearson M."/>
            <person name="Quesneville H."/>
            <person name="Rouhier N."/>
            <person name="Sakthikumar S."/>
            <person name="Salamov A.A."/>
            <person name="Schmutz J."/>
            <person name="Selles B."/>
            <person name="Shapiro H."/>
            <person name="Tanguay P."/>
            <person name="Tuskan G.A."/>
            <person name="Henrissat B."/>
            <person name="Van de Peer Y."/>
            <person name="Rouze P."/>
            <person name="Ellis J.G."/>
            <person name="Dodds P.N."/>
            <person name="Schein J.E."/>
            <person name="Zhong S."/>
            <person name="Hamelin R.C."/>
            <person name="Grigoriev I.V."/>
            <person name="Szabo L.J."/>
            <person name="Martin F."/>
        </authorList>
    </citation>
    <scope>NUCLEOTIDE SEQUENCE [LARGE SCALE GENOMIC DNA]</scope>
    <source>
        <strain evidence="7">98AG31 / pathotype 3-4-7</strain>
    </source>
</reference>
<dbReference type="Proteomes" id="UP000001072">
    <property type="component" value="Unassembled WGS sequence"/>
</dbReference>
<name>F4RIE2_MELLP</name>
<evidence type="ECO:0000256" key="4">
    <source>
        <dbReference type="SAM" id="MobiDB-lite"/>
    </source>
</evidence>
<keyword evidence="3" id="KW-0418">Kinase</keyword>
<evidence type="ECO:0000256" key="2">
    <source>
        <dbReference type="ARBA" id="ARBA00022679"/>
    </source>
</evidence>
<dbReference type="Gene3D" id="3.20.200.10">
    <property type="entry name" value="MHCK/EF2 kinase"/>
    <property type="match status" value="1"/>
</dbReference>
<feature type="region of interest" description="Disordered" evidence="4">
    <location>
        <begin position="104"/>
        <end position="149"/>
    </location>
</feature>
<sequence length="926" mass="103743">MPSEPGPYIGARYRRIPQHPFLPTPYPGAKVGLACPDCPGNDASLVYIHAGGEDIIKIRCSTFERHYYRTFKLNRLNHEIALINAGVKYPIPYDPSQHGPPVNINGAVVAPRPSNSQANSLTRPKRPPPAVKCSRPNQGPTATKHKSAGNAGCVSGYCKSCCTAFSAPGSCYEHRPKGLNMGQRPAPLNPAQLPPAQPILTEPPRPRGIPPPQCSQSVRRVGRILPEEHFSVLERARHAHAAISRQASCPSIDEGKVVSLHFVTKESRSPVISHLFETWPVAVLGKCVSLARQVQEAAGPTWDGNVLVWDELVRNWREIPMTLPHRYITTAQNLVVCIPSHRSELNHDLQEVLESLGQGKPLLATNPATNSINSSPTSTQSNKSLGKTAVTATSEDAHDGPMDDSSPIDSPEPDLISKHHGSAVLKGSTANPICIDLDSDSDCDRGGLTAPKGFIDPGLLTPPDDEPDRKPLQSESNKTNAPRPQHLQEWPGKKLLVSSLLEWYAASTTRGTRTPQWFERFGNEYEYEDQTVHRYWRWVDKVTYERFQKWHEEWPLVGDVTQESILVSQARRVFQLEFNAVARLKNSLSYVSCLVRRSHRGPLGYDMIRSRLDKDVQPVIQMVLNTVIHDPPSSSRSIQMTATEDLGWRALPFDDHSQPQDLESDLVFALLPRPGAASQSDALDYQWTSNYAHVDVDQTGRIHYWDGRTTHHAIMHSLNPAIEKIELNACALDANHDTLVDHLHFAQMFVHAACLFDKFRGVLVEEIDFTPKQNKRLKNMHNVVLCKRNDGDIEPVKRWFNLREPLAGTPAFITSDCQFEPRQHAKGFVGEILACFTHWSYEYHGRHALICGFRGIGDVITDLTIMDDEYVILHIRPWFLDNTFTGGLQSFASKHQCSSPYQKKIIHDAHQKWNFANQSFIYNSRL</sequence>
<dbReference type="RefSeq" id="XP_007409018.1">
    <property type="nucleotide sequence ID" value="XM_007408956.1"/>
</dbReference>
<keyword evidence="1" id="KW-0723">Serine/threonine-protein kinase</keyword>
<organism evidence="7">
    <name type="scientific">Melampsora larici-populina (strain 98AG31 / pathotype 3-4-7)</name>
    <name type="common">Poplar leaf rust fungus</name>
    <dbReference type="NCBI Taxonomy" id="747676"/>
    <lineage>
        <taxon>Eukaryota</taxon>
        <taxon>Fungi</taxon>
        <taxon>Dikarya</taxon>
        <taxon>Basidiomycota</taxon>
        <taxon>Pucciniomycotina</taxon>
        <taxon>Pucciniomycetes</taxon>
        <taxon>Pucciniales</taxon>
        <taxon>Melampsoraceae</taxon>
        <taxon>Melampsora</taxon>
    </lineage>
</organism>
<dbReference type="HOGENOM" id="CLU_347170_0_0_1"/>
<dbReference type="Pfam" id="PF02816">
    <property type="entry name" value="Alpha_kinase"/>
    <property type="match status" value="1"/>
</dbReference>
<gene>
    <name evidence="6" type="ORF">MELLADRAFT_62506</name>
</gene>
<dbReference type="AlphaFoldDB" id="F4RIE2"/>
<dbReference type="InterPro" id="IPR004166">
    <property type="entry name" value="a-kinase_dom"/>
</dbReference>
<feature type="region of interest" description="Disordered" evidence="4">
    <location>
        <begin position="361"/>
        <end position="418"/>
    </location>
</feature>
<feature type="compositionally biased region" description="Polar residues" evidence="4">
    <location>
        <begin position="473"/>
        <end position="482"/>
    </location>
</feature>
<dbReference type="GO" id="GO:0004674">
    <property type="term" value="F:protein serine/threonine kinase activity"/>
    <property type="evidence" value="ECO:0007669"/>
    <property type="project" value="UniProtKB-KW"/>
</dbReference>
<dbReference type="PROSITE" id="PS51158">
    <property type="entry name" value="ALPHA_KINASE"/>
    <property type="match status" value="1"/>
</dbReference>
<dbReference type="OrthoDB" id="301415at2759"/>
<dbReference type="InterPro" id="IPR011009">
    <property type="entry name" value="Kinase-like_dom_sf"/>
</dbReference>
<dbReference type="InParanoid" id="F4RIE2"/>
<keyword evidence="2" id="KW-0808">Transferase</keyword>
<feature type="compositionally biased region" description="Polar residues" evidence="4">
    <location>
        <begin position="113"/>
        <end position="122"/>
    </location>
</feature>
<dbReference type="VEuPathDB" id="FungiDB:MELLADRAFT_62506"/>
<accession>F4RIE2</accession>
<protein>
    <recommendedName>
        <fullName evidence="5">Alpha-type protein kinase domain-containing protein</fullName>
    </recommendedName>
</protein>
<dbReference type="KEGG" id="mlr:MELLADRAFT_62506"/>
<evidence type="ECO:0000259" key="5">
    <source>
        <dbReference type="PROSITE" id="PS51158"/>
    </source>
</evidence>
<dbReference type="GO" id="GO:0005524">
    <property type="term" value="F:ATP binding"/>
    <property type="evidence" value="ECO:0007669"/>
    <property type="project" value="InterPro"/>
</dbReference>
<evidence type="ECO:0000256" key="1">
    <source>
        <dbReference type="ARBA" id="ARBA00022527"/>
    </source>
</evidence>